<sequence>MLLTPDLGLMLWQLVNLLYLLGVIFALVQLYKHQLSFQTKTLWCFISLIIPFGWIIYLIFRGQLRQTKAFD</sequence>
<accession>A0A2K8Z580</accession>
<dbReference type="Pfam" id="PF13396">
    <property type="entry name" value="PLDc_N"/>
    <property type="match status" value="1"/>
</dbReference>
<dbReference type="AlphaFoldDB" id="A0A2K8Z580"/>
<dbReference type="InterPro" id="IPR027379">
    <property type="entry name" value="CLS_N"/>
</dbReference>
<name>A0A2K8Z580_9BACT</name>
<proteinExistence type="predicted"/>
<feature type="transmembrane region" description="Helical" evidence="6">
    <location>
        <begin position="12"/>
        <end position="30"/>
    </location>
</feature>
<keyword evidence="2" id="KW-1003">Cell membrane</keyword>
<keyword evidence="4 6" id="KW-1133">Transmembrane helix</keyword>
<evidence type="ECO:0000256" key="2">
    <source>
        <dbReference type="ARBA" id="ARBA00022475"/>
    </source>
</evidence>
<evidence type="ECO:0000313" key="8">
    <source>
        <dbReference type="EMBL" id="AUD04974.1"/>
    </source>
</evidence>
<gene>
    <name evidence="8" type="ORF">CWM47_25865</name>
</gene>
<reference evidence="8 9" key="1">
    <citation type="submission" date="2017-11" db="EMBL/GenBank/DDBJ databases">
        <title>Taxonomic description and genome sequences of Spirosoma HA7 sp. nov., isolated from pollen microhabitat of Corylus avellana.</title>
        <authorList>
            <person name="Ambika Manirajan B."/>
            <person name="Suarez C."/>
            <person name="Ratering S."/>
            <person name="Geissler-Plaum R."/>
            <person name="Cardinale M."/>
            <person name="Sylvia S."/>
        </authorList>
    </citation>
    <scope>NUCLEOTIDE SEQUENCE [LARGE SCALE GENOMIC DNA]</scope>
    <source>
        <strain evidence="8 9">HA7</strain>
    </source>
</reference>
<keyword evidence="5 6" id="KW-0472">Membrane</keyword>
<feature type="domain" description="Cardiolipin synthase N-terminal" evidence="7">
    <location>
        <begin position="23"/>
        <end position="61"/>
    </location>
</feature>
<dbReference type="OrthoDB" id="1435090at2"/>
<evidence type="ECO:0000256" key="3">
    <source>
        <dbReference type="ARBA" id="ARBA00022692"/>
    </source>
</evidence>
<comment type="subcellular location">
    <subcellularLocation>
        <location evidence="1">Cell membrane</location>
        <topology evidence="1">Multi-pass membrane protein</topology>
    </subcellularLocation>
</comment>
<dbReference type="EMBL" id="CP025096">
    <property type="protein sequence ID" value="AUD04974.1"/>
    <property type="molecule type" value="Genomic_DNA"/>
</dbReference>
<organism evidence="8 9">
    <name type="scientific">Spirosoma pollinicola</name>
    <dbReference type="NCBI Taxonomy" id="2057025"/>
    <lineage>
        <taxon>Bacteria</taxon>
        <taxon>Pseudomonadati</taxon>
        <taxon>Bacteroidota</taxon>
        <taxon>Cytophagia</taxon>
        <taxon>Cytophagales</taxon>
        <taxon>Cytophagaceae</taxon>
        <taxon>Spirosoma</taxon>
    </lineage>
</organism>
<evidence type="ECO:0000256" key="5">
    <source>
        <dbReference type="ARBA" id="ARBA00023136"/>
    </source>
</evidence>
<dbReference type="GO" id="GO:0005886">
    <property type="term" value="C:plasma membrane"/>
    <property type="evidence" value="ECO:0007669"/>
    <property type="project" value="UniProtKB-SubCell"/>
</dbReference>
<evidence type="ECO:0000259" key="7">
    <source>
        <dbReference type="Pfam" id="PF13396"/>
    </source>
</evidence>
<evidence type="ECO:0000256" key="4">
    <source>
        <dbReference type="ARBA" id="ARBA00022989"/>
    </source>
</evidence>
<keyword evidence="3 6" id="KW-0812">Transmembrane</keyword>
<protein>
    <recommendedName>
        <fullName evidence="7">Cardiolipin synthase N-terminal domain-containing protein</fullName>
    </recommendedName>
</protein>
<dbReference type="Proteomes" id="UP000232883">
    <property type="component" value="Chromosome"/>
</dbReference>
<feature type="transmembrane region" description="Helical" evidence="6">
    <location>
        <begin position="42"/>
        <end position="60"/>
    </location>
</feature>
<evidence type="ECO:0000313" key="9">
    <source>
        <dbReference type="Proteomes" id="UP000232883"/>
    </source>
</evidence>
<evidence type="ECO:0000256" key="6">
    <source>
        <dbReference type="SAM" id="Phobius"/>
    </source>
</evidence>
<keyword evidence="9" id="KW-1185">Reference proteome</keyword>
<dbReference type="KEGG" id="spir:CWM47_25865"/>
<evidence type="ECO:0000256" key="1">
    <source>
        <dbReference type="ARBA" id="ARBA00004651"/>
    </source>
</evidence>